<evidence type="ECO:0000313" key="7">
    <source>
        <dbReference type="RefSeq" id="XP_021034810.1"/>
    </source>
</evidence>
<feature type="coiled-coil region" evidence="3">
    <location>
        <begin position="3014"/>
        <end position="3105"/>
    </location>
</feature>
<dbReference type="PROSITE" id="PS50021">
    <property type="entry name" value="CH"/>
    <property type="match status" value="2"/>
</dbReference>
<dbReference type="SUPFAM" id="SSF47576">
    <property type="entry name" value="Calponin-homology domain, CH-domain"/>
    <property type="match status" value="1"/>
</dbReference>
<dbReference type="GeneID" id="110306964"/>
<dbReference type="InterPro" id="IPR001589">
    <property type="entry name" value="Actinin_actin-bd_CS"/>
</dbReference>
<dbReference type="KEGG" id="mcal:110306964"/>
<feature type="region of interest" description="Disordered" evidence="4">
    <location>
        <begin position="3721"/>
        <end position="3749"/>
    </location>
</feature>
<dbReference type="InterPro" id="IPR001715">
    <property type="entry name" value="CH_dom"/>
</dbReference>
<name>A0A6P5QTY4_MUSCR</name>
<dbReference type="Pfam" id="PF00435">
    <property type="entry name" value="Spectrin"/>
    <property type="match status" value="24"/>
</dbReference>
<sequence length="3766" mass="428985">MAEDRAFPTKQELGLEDCSIFLEYSLELIEVWGIRQPMQRACAAVRKTVGPPNEDPDINCQVCQTPGGRIISFHSTSQPPCLHHLQTRGNAQSPFTLKELQAHKLVVPSTLHLLSHSVPDEKTQAQSSALLSSSLAMDSEYEIGHVRKLQAQHTHMQEKTFTNWINNIFRLGRVGIRIQNLYTELADGAHLLRLLELISGEALPVPSPGRLRVHFLENNSHALAFLRAKVPIPFIGPENIVDGDQSLILGLLWVIILRFQISHISLDREEFGASAALLSAKEALLVWCQWKTAGYTNVDITDFSRSWSDGLGFNALLHAHRPDLLDYGSLSPDRPLYNLSFAFRVAEQQLGIAQLLDPEDVAALHPDECSIMTYLSQYYHYFSRLQRGHTAQRRLAKILLQLQEMEVLQAQYKQLVADLLCWIEEKKMQLEARDFPDSLPAMRQLLAAFASFRAQEKPPRWQQRGATEALLFQLQTTLRAQNRRPFLPREGLGPAELAQRWAELERAEACRSQAMQQRLLQLERLDTLAHRFQCKASHRESFLNDAEQMLDQARGSLTDPATVEAATQRLSMLEAAILPQEGRFQALGEMADILRQEEYHSWADMACRQKEITGRWRRLLRCLQEERERMAGSQAVLSLLQGVEAVTHQLGELQVLASSTVCGQQLAEIVSLLQSHDLLEAQVSAHRTHVTHLVHQTAQLDSQGTSVKVLQAKALALAELHHSLVSLVRTRRTLLEQTLQRSQFLRSCEEEEAWLQEHRQLMEKAILDRDLTQIATALQKHKALETELHRHQAVCVDLMQRGRNLSVREPLTQPDPLERAEAVQGTWQLLWAGAARRRARLQTAQLVGQYFSDSAEAASWLFQRQKQLESASCGKDQADAEALLLQHLRLEQDVRAFAAELSELEDQARAAAALVSHMVHTGTWKGPRLVPPTPNVLSGLGFLGEGPRTALQAENDFHFDSSAIFQAQADVSQSYENVRALAKLHRTRLEESVALFSFYSSCRELQSWLEKQTALFQTLQPQGDNLEVIQLKYENVLMTLATGKGHWAEAISTAEQLKQRCPGHISKIQQQQEDLKQRWQQLEALKEEKLLQLTRGMEVCSLLQESEPIQAQLLNVISRLETLGTRSSGDSHHTLQQTQQKVLVLEKKISYLQRATIEVMESGSAEGRLLWEQVLMLQSLLKQAQGQVARQIQVQTEAWVQQGILQESQKLLLWAEDIRAQLCSKEERQGEASAQRPLRRHGTLQEETCLWEERLQQLEAQGQLVAVSDSPQSQEVASALRLLGQHSQQLKALWEQRQQKLWEGLELQRFGQEVDGFMATCASHEALLRLDNLGEDIREAQSLLQQHQGLGWLHSTLGSRAEALRARGEKLLLSHPAAMSKIRELLHSAQAQWTRVQERSEQRRVQLLASLQLQEWKQAAEGLMLWMEEKWPRVADERSQAGSNILQKLKWHKITKSELLASRRYMEELQQAGKELLHRNPYAQEDIQDRLQSLNHKWEELNHKMEDRGDRLPQIRQQDQLLELIQDVQEAMEHLEGALQSTETGQDLCSSRRLQRQHCQLEDKSQALASKMDALISQTHNAFTSWTILEESQKCQQRFKSLQSKLATRHKQLQTSVELYEFNLLSNLELTWAAEHMPNATPNCPAQCWRDAHSFQRKHKMLQAEVKGHVRHMHRVLSSGQRLAASGHSQAQDIVDQCQKLEGHWAGLEQACEERAHCLQQAVTVQQYFLNVSEMETWVEEKRPLASSQDYGSDEEATCGLIRKHQMLQQEVALYWSSMEDLEQRFQTLAGFEAPERLGVVREKLQALQKLADKRGQELEGTLRLHEFMREAEDLQSWLSSRKQVARGGDTFGEDHEHVLQLCTEFTKFQYQVETGVQRVETCRLLAESLQEHGHSAAPKAHQRQQDIQTSWSELWQLTQARSRLLNDAEITLRVHRDLLEVLTQIQEKATSLPNDVAQDLCGVENQLQRHERLECELAGMEQQVQELMKAGGRVQGLCPGAQALAAVQQKQQAVTQAWKALQLCMEQRKAQLERGYLLVRFHTAVRDYTSWVASVHQELQMEEASWEPQSLLLRLRAHQWLWAELKAKEELQQRATKMGQQALLAAGTPTKVQDGLQTLQEERDQVFQAWALKQERLQAMLQEQRLLRQCGHLVEVLTAQEAFLKASGLGSSVEEVEQLIRKHVIFQKVLALQDKKESALREQLKTISSPKGQNLVCHMLEHRAQVKELAESRGQALHTSLMIGNFVRAATQAEDWIQERVQQLRAWSPLGNLKDYLKHLRKHQAFRAEVQAQEQILTSVAKQGEGLLSQSHPQAGEVSQRLEALRDLWEKLRQAVTLQGQALENRYNFLEFLQRVDLAETWIQEKERMVNSCDIGLNLEHCLQLCRQVRRLQVRGSGVTVDDAHIRGIKNLSLQLKNQGPEESETICQRQNQLNNRWKTFHGNLLLYQQRLEAALEIHRLSRELDDVIERIREKESLIWASEGTENLENVQRQSWRQKVLQQEMGLIQTQVESLEGRIGQLCKESPEVAHSLRHKQQEMMDSWWKVWSKAQNRRELLDVGHEVQKLQTLLQDLQDWARGLQAEMATQGTPCSPVKIQYMLEEHQAYKVELDIRTESLNLVQSMGQRLLASGYPQASGIHQPLAAVEQGLSSLRESWQGRQQQLQQALEQQLFLGSVEKVERWLDSEEASLASEGVADPLVTVETLLSKLKRREQGLKTQAKKIRALEVTAHSLHQGGHSEACSILDRCQALLLRTEALTEQARARGRRLEELQKLRTFLQDSNEVTAWLREKSLAALDEGQQDPATMQTQLQKQQKFQAELDASVHQQRELQMEGQKLLQGGHPASETIRGQLEELGGLWGELQTNCQRKMARLQGALKVLHLQRVLKELEKWLELMEAELRVPVRSQALPRVGELLEAQEELEAAMDRQAKEVQELQGQSQACLQEGYCLAKDVEEQAQQLLQRFQGLREPLQERRASLEAQRLLLQFFRDADEEMAWVQEKLPSATAQDYGQSLSTVRHLQEKHQNLENEIHSHKALSQVVTGTGHKLIQAGHFAAQEVAARVQQLEVALNHLETEAAQRRKRLQQALEAQQTLVELLEAGSWLAERDHILDSEDLGQDAEATQALLRCLEATTRDLEGFSSRIEQLQETVALLESGQTPGSPRVLAQLQAVREAHARLLQRAESRGEALREQLHLYQLEQEALLLDAWLTTKLTIAESQDYGQDLAGIKVLEDMVGAFNREVQSLGQAKMQTLRERMASLERGAPRFYPQIQAQKCRVQATWERLNKAIKVRTENLAAACDLRSFEQAASELQRWIQEKTNLLEEAFQVHSLPPSQPLLQQQQQHRRLQSELRAIEKEVSRVQMEAHRLGQLYPVAQGSLSEWLTKVQGAWTNLEAKVQEWSQKLLQATQGHTFLGSCRELLAWAQEMQELLSSEKQAGDVVGAKQFLEQHEALEQEIQERCLQAQTIRHEGQQLLDNGHFLSPEVAECMQELERHLQELQVAWALCGQRSEQTRSLQQLRQRLELAEAWLASWERLLLDPSCGHSVLEVERLLYRHEGLEKLLVAHEETFIQLQTITEEAKDGHITEASVEQQPPTEGRQPSTSFPTSSHGILAREASSLFSDMRKAEVPSGTGELANVSPFVPEETECERLEDRRQTFFPSLEPKARLPAESTDTEFEWDTGGMGFSLYPKMPGLKAHSVEWAGLNLEMNPQLTPILGATSGDTSGDHSTTDPEVPSPGLLRTSVENTAPVRGQATLMS</sequence>
<feature type="domain" description="Calponin-homology (CH)" evidence="5">
    <location>
        <begin position="155"/>
        <end position="260"/>
    </location>
</feature>
<evidence type="ECO:0000256" key="1">
    <source>
        <dbReference type="ARBA" id="ARBA00022737"/>
    </source>
</evidence>
<dbReference type="PANTHER" id="PTHR11915">
    <property type="entry name" value="SPECTRIN/FILAMIN RELATED CYTOSKELETAL PROTEIN"/>
    <property type="match status" value="1"/>
</dbReference>
<dbReference type="PROSITE" id="PS00019">
    <property type="entry name" value="ACTININ_1"/>
    <property type="match status" value="1"/>
</dbReference>
<keyword evidence="6" id="KW-1185">Reference proteome</keyword>
<dbReference type="RefSeq" id="XP_021034810.1">
    <property type="nucleotide sequence ID" value="XM_021179151.1"/>
</dbReference>
<dbReference type="FunFam" id="1.10.418.10:FF:000001">
    <property type="entry name" value="Actinin alpha 1"/>
    <property type="match status" value="1"/>
</dbReference>
<feature type="coiled-coil region" evidence="3">
    <location>
        <begin position="887"/>
        <end position="914"/>
    </location>
</feature>
<feature type="coiled-coil region" evidence="3">
    <location>
        <begin position="3310"/>
        <end position="3370"/>
    </location>
</feature>
<dbReference type="SMART" id="SM00033">
    <property type="entry name" value="CH"/>
    <property type="match status" value="2"/>
</dbReference>
<dbReference type="GO" id="GO:0003779">
    <property type="term" value="F:actin binding"/>
    <property type="evidence" value="ECO:0007669"/>
    <property type="project" value="UniProtKB-KW"/>
</dbReference>
<evidence type="ECO:0000313" key="6">
    <source>
        <dbReference type="Proteomes" id="UP000515126"/>
    </source>
</evidence>
<reference evidence="7" key="1">
    <citation type="submission" date="2025-08" db="UniProtKB">
        <authorList>
            <consortium name="RefSeq"/>
        </authorList>
    </citation>
    <scope>IDENTIFICATION</scope>
</reference>
<dbReference type="SMART" id="SM00150">
    <property type="entry name" value="SPEC"/>
    <property type="match status" value="29"/>
</dbReference>
<gene>
    <name evidence="7" type="primary">Sptbn5</name>
</gene>
<feature type="coiled-coil region" evidence="3">
    <location>
        <begin position="3134"/>
        <end position="3204"/>
    </location>
</feature>
<dbReference type="FunFam" id="1.20.58.60:FF:000135">
    <property type="entry name" value="Spectrin beta chain, non-erythrocytic"/>
    <property type="match status" value="1"/>
</dbReference>
<dbReference type="Gene3D" id="1.20.58.60">
    <property type="match status" value="21"/>
</dbReference>
<feature type="compositionally biased region" description="Polar residues" evidence="4">
    <location>
        <begin position="3595"/>
        <end position="3615"/>
    </location>
</feature>
<dbReference type="Pfam" id="PF00307">
    <property type="entry name" value="CH"/>
    <property type="match status" value="2"/>
</dbReference>
<evidence type="ECO:0000256" key="2">
    <source>
        <dbReference type="ARBA" id="ARBA00023203"/>
    </source>
</evidence>
<organism evidence="6 7">
    <name type="scientific">Mus caroli</name>
    <name type="common">Ryukyu mouse</name>
    <name type="synonym">Ricefield mouse</name>
    <dbReference type="NCBI Taxonomy" id="10089"/>
    <lineage>
        <taxon>Eukaryota</taxon>
        <taxon>Metazoa</taxon>
        <taxon>Chordata</taxon>
        <taxon>Craniata</taxon>
        <taxon>Vertebrata</taxon>
        <taxon>Euteleostomi</taxon>
        <taxon>Mammalia</taxon>
        <taxon>Eutheria</taxon>
        <taxon>Euarchontoglires</taxon>
        <taxon>Glires</taxon>
        <taxon>Rodentia</taxon>
        <taxon>Myomorpha</taxon>
        <taxon>Muroidea</taxon>
        <taxon>Muridae</taxon>
        <taxon>Murinae</taxon>
        <taxon>Mus</taxon>
        <taxon>Mus</taxon>
    </lineage>
</organism>
<keyword evidence="2" id="KW-0009">Actin-binding</keyword>
<proteinExistence type="predicted"/>
<evidence type="ECO:0000256" key="3">
    <source>
        <dbReference type="SAM" id="Coils"/>
    </source>
</evidence>
<feature type="domain" description="Calponin-homology (CH)" evidence="5">
    <location>
        <begin position="278"/>
        <end position="383"/>
    </location>
</feature>
<dbReference type="CDD" id="cd00176">
    <property type="entry name" value="SPEC"/>
    <property type="match status" value="14"/>
</dbReference>
<keyword evidence="3" id="KW-0175">Coiled coil</keyword>
<dbReference type="CDD" id="cd21247">
    <property type="entry name" value="CH_SPTBN5_rpt1"/>
    <property type="match status" value="1"/>
</dbReference>
<evidence type="ECO:0000259" key="5">
    <source>
        <dbReference type="PROSITE" id="PS50021"/>
    </source>
</evidence>
<feature type="coiled-coil region" evidence="3">
    <location>
        <begin position="1964"/>
        <end position="1991"/>
    </location>
</feature>
<feature type="region of interest" description="Disordered" evidence="4">
    <location>
        <begin position="3593"/>
        <end position="3615"/>
    </location>
</feature>
<dbReference type="Proteomes" id="UP000515126">
    <property type="component" value="Chromosome 2"/>
</dbReference>
<dbReference type="InterPro" id="IPR018159">
    <property type="entry name" value="Spectrin/alpha-actinin"/>
</dbReference>
<protein>
    <submittedName>
        <fullName evidence="7">Spectrin beta chain, non-erythrocytic 5</fullName>
    </submittedName>
</protein>
<dbReference type="FunFam" id="1.20.58.60:FF:000328">
    <property type="entry name" value="Spectrin beta, non-erythrocytic 5"/>
    <property type="match status" value="1"/>
</dbReference>
<dbReference type="InterPro" id="IPR036872">
    <property type="entry name" value="CH_dom_sf"/>
</dbReference>
<accession>A0A6P5QTY4</accession>
<dbReference type="SUPFAM" id="SSF46966">
    <property type="entry name" value="Spectrin repeat"/>
    <property type="match status" value="23"/>
</dbReference>
<feature type="coiled-coil region" evidence="3">
    <location>
        <begin position="2915"/>
        <end position="2949"/>
    </location>
</feature>
<dbReference type="CTD" id="51332"/>
<feature type="coiled-coil region" evidence="3">
    <location>
        <begin position="1484"/>
        <end position="1538"/>
    </location>
</feature>
<dbReference type="Gene3D" id="1.10.418.10">
    <property type="entry name" value="Calponin-like domain"/>
    <property type="match status" value="2"/>
</dbReference>
<dbReference type="FunFam" id="1.10.418.10:FF:000089">
    <property type="entry name" value="Spectrin beta chain"/>
    <property type="match status" value="1"/>
</dbReference>
<dbReference type="InterPro" id="IPR002017">
    <property type="entry name" value="Spectrin_repeat"/>
</dbReference>
<dbReference type="GO" id="GO:0005737">
    <property type="term" value="C:cytoplasm"/>
    <property type="evidence" value="ECO:0007669"/>
    <property type="project" value="UniProtKB-ARBA"/>
</dbReference>
<dbReference type="FunFam" id="1.20.58.60:FF:000280">
    <property type="entry name" value="Spectrin beta, non-erythrocytic 5"/>
    <property type="match status" value="1"/>
</dbReference>
<evidence type="ECO:0000256" key="4">
    <source>
        <dbReference type="SAM" id="MobiDB-lite"/>
    </source>
</evidence>
<keyword evidence="1" id="KW-0677">Repeat</keyword>